<name>A0A2G7G8Z7_9EURO</name>
<comment type="caution">
    <text evidence="2">The sequence shown here is derived from an EMBL/GenBank/DDBJ whole genome shotgun (WGS) entry which is preliminary data.</text>
</comment>
<protein>
    <submittedName>
        <fullName evidence="2">Uncharacterized protein</fullName>
    </submittedName>
</protein>
<sequence>MDPSYTEKLAPLDMPEHSCTTNTEGGNEKPIVQRNVALGLTRNYAADWTVQDALRELYQNWKDAILQHYQMSLLDFTPYISSTPDHITIVVGRQPLPVGGEGRLPQQALGYIRFNKIQGSAEFTNFGSTLEERCLEMGHTTKAKDERLAGGHGEGLKIAALVLCRANHHVKISTGGLHWNFGFNGQSKTNFFCRLTPTKAKRDLGAYHYRRGANPVKLHANIWDDVSVTVEKGHKGRPVSNDDFRSWMHDIVDLHPPSGRIRTPSGDLLLAPMYQGHLYLKGMRVPEPTLSNSAFRLGYNLIRGSVDRDRQRLVNTQQVIEGIHAIWECAIAQAETEVLPRYLHLLRGFPLSSDARGADLLVSEAIATKLWAALRREAMTGGGVFYCPESSQHQVNHPNSALVVPFCTSLLGRAPRPISDAPIIRSELRQEPRVLSDLLWNILRQYHFVRDPMEELYSRFKDSEKIELPDTDFAHGVARTLRALMALEPVTHRTRVVFVRCETRAIDVAYRSVEDILYVHEKWLHPFDSDRDDGTIHSAEQPDLFICQRVVEELYRRTITIIVRTPHNKIQSSQALYRLSHVSYQKLHQMPRMVHLSPAEDGTAISVSFYTGHSLAFVELYGSRVHYLVVLHRARCSRVTEDVVYNARDDVCDCPRRRVTLTSRTAHFSTTDEGPWIPMVVKMPDDSGLVGDLEPPLVQGAEDGALIGILSRAVIPQQQNITCATATDSSITREGDVLPRLTMAGQVAGSTVTQQPLAAAVSVDVVGNQASEDVARDGRNGWPTPEHLEVTVQNFQEPDYSCVSGVDDTNHSTSEFSELASAIPKPTPWKVEPTSGNIEVAAPSGEALESDAVDCGRQSIKHNTSNTASTTPLSGRNGEPYLGSLENLKGKYVQATLKASNTAGNKAGRHVLFIHKIMAPASGGSSPQLIATRYSFLADHPALVTEKPIARDRELLLHFQDADHMAQEDDAEIINLFDDIVTVDTIDVQWTVTHISQGPDPATGFFARYSIRDGHWLRSLFVTTLDPALCASDNQLPPPRFSSLPVASVFDLSPHDLSLSAGFSQVGYRIRAAIGFDEGWSRHQLWKSSYPGAVTYPGSPESVIADLDGQGLTLLDTGENRAPRIVTISGTGPSPDYVHMHGCDRSSTEQLTDILAPLQHCSLVAQSPTLTPDFIVLTLPHSILRSQFRNSVATTIRSLLGQGYSVTLKPLSLGRSDEKDGQYVLLLAAPCDTKPEWIDDTFADLQVSPAAIGSQNDSMLPFSTQTDNCWSGSISLDEVDFDQVIPAMNIPTSSHVDHLTEVKVTDSSDTLEGLPDAGHLGHSTAHLAAAAISRIIGEFSKRNYPVASLAADHPAVDHSEASDRTKRMRVESLT</sequence>
<reference evidence="2 3" key="1">
    <citation type="submission" date="2017-05" db="EMBL/GenBank/DDBJ databases">
        <title>Genome sequence for an aflatoxigenic pathogen of Argentinian peanut, Aspergillus arachidicola.</title>
        <authorList>
            <person name="Moore G."/>
            <person name="Beltz S.B."/>
            <person name="Mack B.M."/>
        </authorList>
    </citation>
    <scope>NUCLEOTIDE SEQUENCE [LARGE SCALE GENOMIC DNA]</scope>
    <source>
        <strain evidence="2 3">CBS 117610</strain>
    </source>
</reference>
<evidence type="ECO:0000313" key="3">
    <source>
        <dbReference type="Proteomes" id="UP000231358"/>
    </source>
</evidence>
<proteinExistence type="predicted"/>
<accession>A0A2G7G8Z7</accession>
<evidence type="ECO:0000313" key="2">
    <source>
        <dbReference type="EMBL" id="PIG89299.1"/>
    </source>
</evidence>
<feature type="compositionally biased region" description="Basic and acidic residues" evidence="1">
    <location>
        <begin position="1354"/>
        <end position="1374"/>
    </location>
</feature>
<dbReference type="EMBL" id="NEXV01000068">
    <property type="protein sequence ID" value="PIG89299.1"/>
    <property type="molecule type" value="Genomic_DNA"/>
</dbReference>
<gene>
    <name evidence="2" type="ORF">AARAC_010799</name>
</gene>
<keyword evidence="3" id="KW-1185">Reference proteome</keyword>
<feature type="region of interest" description="Disordered" evidence="1">
    <location>
        <begin position="1"/>
        <end position="28"/>
    </location>
</feature>
<feature type="region of interest" description="Disordered" evidence="1">
    <location>
        <begin position="1352"/>
        <end position="1374"/>
    </location>
</feature>
<evidence type="ECO:0000256" key="1">
    <source>
        <dbReference type="SAM" id="MobiDB-lite"/>
    </source>
</evidence>
<dbReference type="Proteomes" id="UP000231358">
    <property type="component" value="Unassembled WGS sequence"/>
</dbReference>
<organism evidence="2 3">
    <name type="scientific">Aspergillus arachidicola</name>
    <dbReference type="NCBI Taxonomy" id="656916"/>
    <lineage>
        <taxon>Eukaryota</taxon>
        <taxon>Fungi</taxon>
        <taxon>Dikarya</taxon>
        <taxon>Ascomycota</taxon>
        <taxon>Pezizomycotina</taxon>
        <taxon>Eurotiomycetes</taxon>
        <taxon>Eurotiomycetidae</taxon>
        <taxon>Eurotiales</taxon>
        <taxon>Aspergillaceae</taxon>
        <taxon>Aspergillus</taxon>
        <taxon>Aspergillus subgen. Circumdati</taxon>
    </lineage>
</organism>